<dbReference type="Gene3D" id="3.90.550.10">
    <property type="entry name" value="Spore Coat Polysaccharide Biosynthesis Protein SpsA, Chain A"/>
    <property type="match status" value="1"/>
</dbReference>
<dbReference type="CDD" id="cd02524">
    <property type="entry name" value="G1P_cytidylyltransferase"/>
    <property type="match status" value="1"/>
</dbReference>
<dbReference type="Proteomes" id="UP000282438">
    <property type="component" value="Chromosome"/>
</dbReference>
<evidence type="ECO:0000259" key="1">
    <source>
        <dbReference type="Pfam" id="PF00483"/>
    </source>
</evidence>
<reference evidence="2 3" key="1">
    <citation type="submission" date="2018-12" db="EMBL/GenBank/DDBJ databases">
        <title>Complete genome sequence of Iodobacter sp. H11R3.</title>
        <authorList>
            <person name="Bae J.-W."/>
        </authorList>
    </citation>
    <scope>NUCLEOTIDE SEQUENCE [LARGE SCALE GENOMIC DNA]</scope>
    <source>
        <strain evidence="2 3">H11R3</strain>
    </source>
</reference>
<keyword evidence="2" id="KW-0808">Transferase</keyword>
<protein>
    <submittedName>
        <fullName evidence="2">Glucose-1-phosphate cytidylyltransferase</fullName>
        <ecNumber evidence="2">2.7.7.33</ecNumber>
    </submittedName>
</protein>
<keyword evidence="2" id="KW-0548">Nucleotidyltransferase</keyword>
<dbReference type="InterPro" id="IPR029044">
    <property type="entry name" value="Nucleotide-diphossugar_trans"/>
</dbReference>
<proteinExistence type="predicted"/>
<evidence type="ECO:0000313" key="3">
    <source>
        <dbReference type="Proteomes" id="UP000282438"/>
    </source>
</evidence>
<evidence type="ECO:0000313" key="2">
    <source>
        <dbReference type="EMBL" id="AZN37854.1"/>
    </source>
</evidence>
<dbReference type="EMBL" id="CP034433">
    <property type="protein sequence ID" value="AZN37854.1"/>
    <property type="molecule type" value="Genomic_DNA"/>
</dbReference>
<keyword evidence="3" id="KW-1185">Reference proteome</keyword>
<name>A0A3S8ZWQ3_9NEIS</name>
<dbReference type="InterPro" id="IPR046981">
    <property type="entry name" value="G1P_cyt_trans"/>
</dbReference>
<dbReference type="GO" id="GO:0009243">
    <property type="term" value="P:O antigen biosynthetic process"/>
    <property type="evidence" value="ECO:0007669"/>
    <property type="project" value="InterPro"/>
</dbReference>
<dbReference type="GO" id="GO:0047343">
    <property type="term" value="F:glucose-1-phosphate cytidylyltransferase activity"/>
    <property type="evidence" value="ECO:0007669"/>
    <property type="project" value="UniProtKB-EC"/>
</dbReference>
<sequence length="256" mass="28882">MKAVILAGGLGTRISEETSTRPKPMVEIGGKPILWHIMKIYSHYGINDFVICCGYKGYVIKEYFANYFLHTSDVTFDMSNNTMEVHHRYAEPWKVTLVDTGESTLTGGRLARVKDYVKDEEAFCFTYGDGVSNVDITKLIAFHKEQGVDATLTATYPPGRFGALDINSNKVSSFKEKPKGDGGMINGGFFVLSPKVIDLISGDQCTWEREPLEILAEKKQLAAYPHEGFWQPMDTLRDKVYLEELWESGDAPWKVW</sequence>
<dbReference type="SUPFAM" id="SSF53448">
    <property type="entry name" value="Nucleotide-diphospho-sugar transferases"/>
    <property type="match status" value="1"/>
</dbReference>
<accession>A0A3S8ZWQ3</accession>
<gene>
    <name evidence="2" type="primary">rfbF</name>
    <name evidence="2" type="ORF">EJO50_16110</name>
</gene>
<dbReference type="PANTHER" id="PTHR47183">
    <property type="entry name" value="GLUCOSE-1-PHOSPHATE CYTIDYLYLTRANSFERASE-RELATED"/>
    <property type="match status" value="1"/>
</dbReference>
<dbReference type="RefSeq" id="WP_125975869.1">
    <property type="nucleotide sequence ID" value="NZ_CP034433.1"/>
</dbReference>
<dbReference type="AlphaFoldDB" id="A0A3S8ZWQ3"/>
<organism evidence="2 3">
    <name type="scientific">Iodobacter ciconiae</name>
    <dbReference type="NCBI Taxonomy" id="2496266"/>
    <lineage>
        <taxon>Bacteria</taxon>
        <taxon>Pseudomonadati</taxon>
        <taxon>Pseudomonadota</taxon>
        <taxon>Betaproteobacteria</taxon>
        <taxon>Neisseriales</taxon>
        <taxon>Chitinibacteraceae</taxon>
        <taxon>Iodobacter</taxon>
    </lineage>
</organism>
<dbReference type="PANTHER" id="PTHR47183:SF1">
    <property type="entry name" value="GLUCOSE-1-PHOSPHATE CYTIDYLYLTRANSFERASE"/>
    <property type="match status" value="1"/>
</dbReference>
<dbReference type="InterPro" id="IPR005835">
    <property type="entry name" value="NTP_transferase_dom"/>
</dbReference>
<dbReference type="InterPro" id="IPR013446">
    <property type="entry name" value="G1P_cyt_trans-like"/>
</dbReference>
<dbReference type="NCBIfam" id="TIGR02623">
    <property type="entry name" value="G1P_cyt_trans"/>
    <property type="match status" value="1"/>
</dbReference>
<feature type="domain" description="Nucleotidyl transferase" evidence="1">
    <location>
        <begin position="2"/>
        <end position="215"/>
    </location>
</feature>
<dbReference type="OrthoDB" id="9788272at2"/>
<dbReference type="KEGG" id="iod:EJO50_16110"/>
<dbReference type="Pfam" id="PF00483">
    <property type="entry name" value="NTP_transferase"/>
    <property type="match status" value="1"/>
</dbReference>
<dbReference type="EC" id="2.7.7.33" evidence="2"/>